<dbReference type="Pfam" id="PF13540">
    <property type="entry name" value="RCC1_2"/>
    <property type="match status" value="1"/>
</dbReference>
<dbReference type="SUPFAM" id="SSF50985">
    <property type="entry name" value="RCC1/BLIP-II"/>
    <property type="match status" value="1"/>
</dbReference>
<dbReference type="InterPro" id="IPR053035">
    <property type="entry name" value="Mitochondrial_GEF_domain"/>
</dbReference>
<dbReference type="GO" id="GO:0070131">
    <property type="term" value="P:positive regulation of mitochondrial translation"/>
    <property type="evidence" value="ECO:0007669"/>
    <property type="project" value="TreeGrafter"/>
</dbReference>
<dbReference type="Proteomes" id="UP000783686">
    <property type="component" value="Unassembled WGS sequence"/>
</dbReference>
<feature type="repeat" description="RCC1" evidence="1">
    <location>
        <begin position="399"/>
        <end position="448"/>
    </location>
</feature>
<dbReference type="GO" id="GO:0019843">
    <property type="term" value="F:rRNA binding"/>
    <property type="evidence" value="ECO:0007669"/>
    <property type="project" value="TreeGrafter"/>
</dbReference>
<sequence>MRRSLSRHLHASACCYNRVNPDRKALEEVARVNERKNKKEFRDEVIEPKKKPILDYKGPKANCAVYGAGFTKSGALGNSKLVTAEGQPELVNRPLRIGVLNTKSIRRVAAGLGFSVFASPSKVYGCGLNNFYQIGGEYRSEKKERSEKYYISPTEIKIPETPQILSISCGRLHTLVGTSDGVYAFGDNVHGQCGQHPDHLPQVTHSVRDFSVPRVPIDSSAKVKQVHCLLDTSFVLLENGKLYSFGLGTDGQLGTGNLDIQSIPTNLDLPPIRLVAGSTDTVMAVDYDGNLFMWGQNEYGQLAELTDEPQLAYPIQVPFKFDSPVRSAHATATSCIVATEEGVVYTWGSMILGSGPLLKESKRPVELSPNLFADARGGHSKVRRVFAGNATMAAINTANQLFVWGANRHRALALGHPKDQLFPIQVHIPTDVKSVAMSPTHSLFLAETT</sequence>
<dbReference type="EMBL" id="CAJFCW020000006">
    <property type="protein sequence ID" value="CAG9127703.1"/>
    <property type="molecule type" value="Genomic_DNA"/>
</dbReference>
<comment type="caution">
    <text evidence="2">The sequence shown here is derived from an EMBL/GenBank/DDBJ whole genome shotgun (WGS) entry which is preliminary data.</text>
</comment>
<dbReference type="GO" id="GO:0005743">
    <property type="term" value="C:mitochondrial inner membrane"/>
    <property type="evidence" value="ECO:0007669"/>
    <property type="project" value="TreeGrafter"/>
</dbReference>
<feature type="repeat" description="RCC1" evidence="1">
    <location>
        <begin position="121"/>
        <end position="180"/>
    </location>
</feature>
<gene>
    <name evidence="2" type="ORF">BOKJ2_LOCUS14084</name>
</gene>
<name>A0A811LL34_9BILA</name>
<dbReference type="AlphaFoldDB" id="A0A811LL34"/>
<organism evidence="2 3">
    <name type="scientific">Bursaphelenchus okinawaensis</name>
    <dbReference type="NCBI Taxonomy" id="465554"/>
    <lineage>
        <taxon>Eukaryota</taxon>
        <taxon>Metazoa</taxon>
        <taxon>Ecdysozoa</taxon>
        <taxon>Nematoda</taxon>
        <taxon>Chromadorea</taxon>
        <taxon>Rhabditida</taxon>
        <taxon>Tylenchina</taxon>
        <taxon>Tylenchomorpha</taxon>
        <taxon>Aphelenchoidea</taxon>
        <taxon>Aphelenchoididae</taxon>
        <taxon>Bursaphelenchus</taxon>
    </lineage>
</organism>
<dbReference type="GO" id="GO:0005085">
    <property type="term" value="F:guanyl-nucleotide exchange factor activity"/>
    <property type="evidence" value="ECO:0007669"/>
    <property type="project" value="TreeGrafter"/>
</dbReference>
<feature type="repeat" description="RCC1" evidence="1">
    <location>
        <begin position="240"/>
        <end position="288"/>
    </location>
</feature>
<dbReference type="PANTHER" id="PTHR46337:SF1">
    <property type="entry name" value="RCC1-LIKE G EXCHANGING FACTOR-LIKE PROTEIN"/>
    <property type="match status" value="1"/>
</dbReference>
<dbReference type="Proteomes" id="UP000614601">
    <property type="component" value="Unassembled WGS sequence"/>
</dbReference>
<proteinExistence type="predicted"/>
<keyword evidence="3" id="KW-1185">Reference proteome</keyword>
<feature type="repeat" description="RCC1" evidence="1">
    <location>
        <begin position="289"/>
        <end position="341"/>
    </location>
</feature>
<dbReference type="EMBL" id="CAJFDH010000006">
    <property type="protein sequence ID" value="CAD5230335.1"/>
    <property type="molecule type" value="Genomic_DNA"/>
</dbReference>
<evidence type="ECO:0000256" key="1">
    <source>
        <dbReference type="PROSITE-ProRule" id="PRU00235"/>
    </source>
</evidence>
<dbReference type="PROSITE" id="PS50012">
    <property type="entry name" value="RCC1_3"/>
    <property type="match status" value="4"/>
</dbReference>
<reference evidence="2" key="1">
    <citation type="submission" date="2020-09" db="EMBL/GenBank/DDBJ databases">
        <authorList>
            <person name="Kikuchi T."/>
        </authorList>
    </citation>
    <scope>NUCLEOTIDE SEQUENCE</scope>
    <source>
        <strain evidence="2">SH1</strain>
    </source>
</reference>
<dbReference type="Pfam" id="PF00415">
    <property type="entry name" value="RCC1"/>
    <property type="match status" value="3"/>
</dbReference>
<dbReference type="Gene3D" id="2.130.10.30">
    <property type="entry name" value="Regulator of chromosome condensation 1/beta-lactamase-inhibitor protein II"/>
    <property type="match status" value="3"/>
</dbReference>
<dbReference type="PANTHER" id="PTHR46337">
    <property type="entry name" value="RCC1-LIKE G EXCHANGING FACTOR-LIKE PROTEIN"/>
    <property type="match status" value="1"/>
</dbReference>
<accession>A0A811LL34</accession>
<evidence type="ECO:0000313" key="3">
    <source>
        <dbReference type="Proteomes" id="UP000614601"/>
    </source>
</evidence>
<dbReference type="InterPro" id="IPR000408">
    <property type="entry name" value="Reg_chr_condens"/>
</dbReference>
<evidence type="ECO:0000313" key="2">
    <source>
        <dbReference type="EMBL" id="CAD5230335.1"/>
    </source>
</evidence>
<dbReference type="OrthoDB" id="70707at2759"/>
<dbReference type="InterPro" id="IPR009091">
    <property type="entry name" value="RCC1/BLIP-II"/>
</dbReference>
<protein>
    <submittedName>
        <fullName evidence="2">Uncharacterized protein</fullName>
    </submittedName>
</protein>